<accession>A0A0F9TS60</accession>
<dbReference type="Pfam" id="PF23977">
    <property type="entry name" value="Pam3_Gp34"/>
    <property type="match status" value="1"/>
</dbReference>
<reference evidence="1" key="1">
    <citation type="journal article" date="2015" name="Nature">
        <title>Complex archaea that bridge the gap between prokaryotes and eukaryotes.</title>
        <authorList>
            <person name="Spang A."/>
            <person name="Saw J.H."/>
            <person name="Jorgensen S.L."/>
            <person name="Zaremba-Niedzwiedzka K."/>
            <person name="Martijn J."/>
            <person name="Lind A.E."/>
            <person name="van Eijk R."/>
            <person name="Schleper C."/>
            <person name="Guy L."/>
            <person name="Ettema T.J."/>
        </authorList>
    </citation>
    <scope>NUCLEOTIDE SEQUENCE</scope>
</reference>
<name>A0A0F9TS60_9ZZZZ</name>
<comment type="caution">
    <text evidence="1">The sequence shown here is derived from an EMBL/GenBank/DDBJ whole genome shotgun (WGS) entry which is preliminary data.</text>
</comment>
<dbReference type="AlphaFoldDB" id="A0A0F9TS60"/>
<dbReference type="EMBL" id="LAZR01000274">
    <property type="protein sequence ID" value="KKN77767.1"/>
    <property type="molecule type" value="Genomic_DNA"/>
</dbReference>
<evidence type="ECO:0000313" key="1">
    <source>
        <dbReference type="EMBL" id="KKN77767.1"/>
    </source>
</evidence>
<proteinExistence type="predicted"/>
<gene>
    <name evidence="1" type="ORF">LCGC14_0357410</name>
</gene>
<dbReference type="InterPro" id="IPR056957">
    <property type="entry name" value="Pam3_Gp34-like"/>
</dbReference>
<organism evidence="1">
    <name type="scientific">marine sediment metagenome</name>
    <dbReference type="NCBI Taxonomy" id="412755"/>
    <lineage>
        <taxon>unclassified sequences</taxon>
        <taxon>metagenomes</taxon>
        <taxon>ecological metagenomes</taxon>
    </lineage>
</organism>
<sequence length="266" mass="29801">MSDDLTKQDQGALALPDYLQGEEVKGVDDLAKFIVPPMLKIVQDTSDRDVKNTFNLGDVYASPQKVLISRIIMNEHDKPGETGTPFYIAPIFFYAEAICWRPIGSTPAIVERTTDQTDPLFVKARNPKLWNEVIDGDDCRNCEHLNFVCMILGEGVLNDTPVVLSFSRSGYKVGQRFAAIIKMRKAPIYSTQFGAQVVTRSNSKNEWYGIDIFNPPGDSGIDPFVPTKEVFEMYKLLHEAYAEAHASSSLVADYEETNVEGEPEEY</sequence>
<protein>
    <submittedName>
        <fullName evidence="1">Uncharacterized protein</fullName>
    </submittedName>
</protein>